<dbReference type="InterPro" id="IPR006143">
    <property type="entry name" value="RND_pump_MFP"/>
</dbReference>
<dbReference type="Gene3D" id="2.40.30.170">
    <property type="match status" value="1"/>
</dbReference>
<reference evidence="8 9" key="1">
    <citation type="submission" date="2019-06" db="EMBL/GenBank/DDBJ databases">
        <authorList>
            <person name="Livingstone P."/>
            <person name="Whitworth D."/>
        </authorList>
    </citation>
    <scope>NUCLEOTIDE SEQUENCE [LARGE SCALE GENOMIC DNA]</scope>
    <source>
        <strain evidence="8 9">AM401</strain>
    </source>
</reference>
<dbReference type="InterPro" id="IPR058637">
    <property type="entry name" value="YknX-like_C"/>
</dbReference>
<protein>
    <submittedName>
        <fullName evidence="8">Efflux RND transporter periplasmic adaptor subunit</fullName>
    </submittedName>
</protein>
<dbReference type="Pfam" id="PF25876">
    <property type="entry name" value="HH_MFP_RND"/>
    <property type="match status" value="1"/>
</dbReference>
<feature type="compositionally biased region" description="Gly residues" evidence="3">
    <location>
        <begin position="36"/>
        <end position="50"/>
    </location>
</feature>
<evidence type="ECO:0000259" key="7">
    <source>
        <dbReference type="Pfam" id="PF25989"/>
    </source>
</evidence>
<evidence type="ECO:0000313" key="8">
    <source>
        <dbReference type="EMBL" id="TQF12144.1"/>
    </source>
</evidence>
<dbReference type="InterPro" id="IPR058625">
    <property type="entry name" value="MdtA-like_BSH"/>
</dbReference>
<evidence type="ECO:0000256" key="2">
    <source>
        <dbReference type="SAM" id="Coils"/>
    </source>
</evidence>
<dbReference type="AlphaFoldDB" id="A0A540WUM9"/>
<dbReference type="GO" id="GO:0015562">
    <property type="term" value="F:efflux transmembrane transporter activity"/>
    <property type="evidence" value="ECO:0007669"/>
    <property type="project" value="TreeGrafter"/>
</dbReference>
<dbReference type="EMBL" id="VIFM01000153">
    <property type="protein sequence ID" value="TQF12144.1"/>
    <property type="molecule type" value="Genomic_DNA"/>
</dbReference>
<feature type="domain" description="Multidrug resistance protein MdtA-like alpha-helical hairpin" evidence="4">
    <location>
        <begin position="123"/>
        <end position="188"/>
    </location>
</feature>
<sequence>MRRAGTLTLAVAMLAMGACKKDAEASKGAEAAPAGKAGGRPGGGGPGGRGPIQFPVEVAPVEARDVEYVVNAVGSVEAFERVQITARVPGAVERVLFMEGQTVKKGDMLAEIEPARYAIAVRAAEASFAKARASLAEAQSGAARRTAVNEASPGLLPAEQLDTFQARARTAEADVASARAALDQAQLNQRDAYVRAPMDGVLQTRTVQTGQYVQPGIVMATLLRKDPLLLRFTVPEADVSRLKPGLPARFSVRSEGGSYMAKITHVAEAADEASRMVPVTAEVSAEDAHRLRPGVFASVAVPVETRGGSPVVPQTAVRASERGFMAFVVEGDKARERILELGMRTADGRVEVREGLKAGERLVVRGGEALRDGVVVRVAEEKKPALTAEPRVEDAGGGEGAGR</sequence>
<dbReference type="InterPro" id="IPR058624">
    <property type="entry name" value="MdtA-like_HH"/>
</dbReference>
<dbReference type="NCBIfam" id="TIGR01730">
    <property type="entry name" value="RND_mfp"/>
    <property type="match status" value="1"/>
</dbReference>
<feature type="domain" description="CusB-like beta-barrel" evidence="6">
    <location>
        <begin position="231"/>
        <end position="301"/>
    </location>
</feature>
<gene>
    <name evidence="8" type="ORF">FJV41_30660</name>
</gene>
<dbReference type="InterPro" id="IPR058792">
    <property type="entry name" value="Beta-barrel_RND_2"/>
</dbReference>
<feature type="domain" description="Multidrug resistance protein MdtA-like barrel-sandwich hybrid" evidence="5">
    <location>
        <begin position="81"/>
        <end position="216"/>
    </location>
</feature>
<feature type="region of interest" description="Disordered" evidence="3">
    <location>
        <begin position="29"/>
        <end position="51"/>
    </location>
</feature>
<dbReference type="Pfam" id="PF25989">
    <property type="entry name" value="YknX_C"/>
    <property type="match status" value="1"/>
</dbReference>
<proteinExistence type="inferred from homology"/>
<evidence type="ECO:0000313" key="9">
    <source>
        <dbReference type="Proteomes" id="UP000315369"/>
    </source>
</evidence>
<dbReference type="PROSITE" id="PS51257">
    <property type="entry name" value="PROKAR_LIPOPROTEIN"/>
    <property type="match status" value="1"/>
</dbReference>
<keyword evidence="9" id="KW-1185">Reference proteome</keyword>
<feature type="coiled-coil region" evidence="2">
    <location>
        <begin position="161"/>
        <end position="188"/>
    </location>
</feature>
<comment type="similarity">
    <text evidence="1">Belongs to the membrane fusion protein (MFP) (TC 8.A.1) family.</text>
</comment>
<dbReference type="GO" id="GO:1990281">
    <property type="term" value="C:efflux pump complex"/>
    <property type="evidence" value="ECO:0007669"/>
    <property type="project" value="TreeGrafter"/>
</dbReference>
<dbReference type="Gene3D" id="1.10.287.470">
    <property type="entry name" value="Helix hairpin bin"/>
    <property type="match status" value="1"/>
</dbReference>
<dbReference type="PANTHER" id="PTHR30469:SF15">
    <property type="entry name" value="HLYD FAMILY OF SECRETION PROTEINS"/>
    <property type="match status" value="1"/>
</dbReference>
<evidence type="ECO:0000259" key="5">
    <source>
        <dbReference type="Pfam" id="PF25917"/>
    </source>
</evidence>
<dbReference type="Gene3D" id="2.40.420.20">
    <property type="match status" value="1"/>
</dbReference>
<dbReference type="PANTHER" id="PTHR30469">
    <property type="entry name" value="MULTIDRUG RESISTANCE PROTEIN MDTA"/>
    <property type="match status" value="1"/>
</dbReference>
<dbReference type="Gene3D" id="2.40.50.100">
    <property type="match status" value="1"/>
</dbReference>
<dbReference type="RefSeq" id="WP_141646132.1">
    <property type="nucleotide sequence ID" value="NZ_VIFM01000153.1"/>
</dbReference>
<dbReference type="Proteomes" id="UP000315369">
    <property type="component" value="Unassembled WGS sequence"/>
</dbReference>
<dbReference type="SUPFAM" id="SSF111369">
    <property type="entry name" value="HlyD-like secretion proteins"/>
    <property type="match status" value="1"/>
</dbReference>
<organism evidence="8 9">
    <name type="scientific">Myxococcus llanfairpwllgwyngyllgogerychwyrndrobwllllantysiliogogogochensis</name>
    <dbReference type="NCBI Taxonomy" id="2590453"/>
    <lineage>
        <taxon>Bacteria</taxon>
        <taxon>Pseudomonadati</taxon>
        <taxon>Myxococcota</taxon>
        <taxon>Myxococcia</taxon>
        <taxon>Myxococcales</taxon>
        <taxon>Cystobacterineae</taxon>
        <taxon>Myxococcaceae</taxon>
        <taxon>Myxococcus</taxon>
    </lineage>
</organism>
<evidence type="ECO:0000259" key="4">
    <source>
        <dbReference type="Pfam" id="PF25876"/>
    </source>
</evidence>
<dbReference type="Pfam" id="PF25954">
    <property type="entry name" value="Beta-barrel_RND_2"/>
    <property type="match status" value="1"/>
</dbReference>
<keyword evidence="2" id="KW-0175">Coiled coil</keyword>
<feature type="domain" description="YknX-like C-terminal permuted SH3-like" evidence="7">
    <location>
        <begin position="311"/>
        <end position="378"/>
    </location>
</feature>
<evidence type="ECO:0000259" key="6">
    <source>
        <dbReference type="Pfam" id="PF25954"/>
    </source>
</evidence>
<dbReference type="OrthoDB" id="9772050at2"/>
<comment type="caution">
    <text evidence="8">The sequence shown here is derived from an EMBL/GenBank/DDBJ whole genome shotgun (WGS) entry which is preliminary data.</text>
</comment>
<name>A0A540WUM9_9BACT</name>
<dbReference type="Pfam" id="PF25917">
    <property type="entry name" value="BSH_RND"/>
    <property type="match status" value="1"/>
</dbReference>
<accession>A0A540WUM9</accession>
<evidence type="ECO:0000256" key="3">
    <source>
        <dbReference type="SAM" id="MobiDB-lite"/>
    </source>
</evidence>
<evidence type="ECO:0000256" key="1">
    <source>
        <dbReference type="ARBA" id="ARBA00009477"/>
    </source>
</evidence>